<dbReference type="RefSeq" id="XP_007692623.1">
    <property type="nucleotide sequence ID" value="XM_007694433.1"/>
</dbReference>
<feature type="domain" description="O-methyltransferase C-terminal" evidence="4">
    <location>
        <begin position="2"/>
        <end position="44"/>
    </location>
</feature>
<evidence type="ECO:0000313" key="6">
    <source>
        <dbReference type="Proteomes" id="UP000054032"/>
    </source>
</evidence>
<dbReference type="Gene3D" id="3.40.50.150">
    <property type="entry name" value="Vaccinia Virus protein VP39"/>
    <property type="match status" value="1"/>
</dbReference>
<organism evidence="5 6">
    <name type="scientific">Bipolaris oryzae ATCC 44560</name>
    <dbReference type="NCBI Taxonomy" id="930090"/>
    <lineage>
        <taxon>Eukaryota</taxon>
        <taxon>Fungi</taxon>
        <taxon>Dikarya</taxon>
        <taxon>Ascomycota</taxon>
        <taxon>Pezizomycotina</taxon>
        <taxon>Dothideomycetes</taxon>
        <taxon>Pleosporomycetidae</taxon>
        <taxon>Pleosporales</taxon>
        <taxon>Pleosporineae</taxon>
        <taxon>Pleosporaceae</taxon>
        <taxon>Bipolaris</taxon>
    </lineage>
</organism>
<keyword evidence="1" id="KW-0489">Methyltransferase</keyword>
<dbReference type="InterPro" id="IPR016461">
    <property type="entry name" value="COMT-like"/>
</dbReference>
<protein>
    <recommendedName>
        <fullName evidence="4">O-methyltransferase C-terminal domain-containing protein</fullName>
    </recommendedName>
</protein>
<dbReference type="SUPFAM" id="SSF53335">
    <property type="entry name" value="S-adenosyl-L-methionine-dependent methyltransferases"/>
    <property type="match status" value="1"/>
</dbReference>
<dbReference type="InterPro" id="IPR001077">
    <property type="entry name" value="COMT_C"/>
</dbReference>
<gene>
    <name evidence="5" type="ORF">COCMIDRAFT_30268</name>
</gene>
<dbReference type="PROSITE" id="PS51683">
    <property type="entry name" value="SAM_OMT_II"/>
    <property type="match status" value="1"/>
</dbReference>
<dbReference type="EMBL" id="KI964135">
    <property type="protein sequence ID" value="EUC40846.1"/>
    <property type="molecule type" value="Genomic_DNA"/>
</dbReference>
<dbReference type="KEGG" id="bor:COCMIDRAFT_30268"/>
<keyword evidence="3" id="KW-0949">S-adenosyl-L-methionine</keyword>
<evidence type="ECO:0000256" key="1">
    <source>
        <dbReference type="ARBA" id="ARBA00022603"/>
    </source>
</evidence>
<reference evidence="5 6" key="1">
    <citation type="journal article" date="2013" name="PLoS Genet.">
        <title>Comparative genome structure, secondary metabolite, and effector coding capacity across Cochliobolus pathogens.</title>
        <authorList>
            <person name="Condon B.J."/>
            <person name="Leng Y."/>
            <person name="Wu D."/>
            <person name="Bushley K.E."/>
            <person name="Ohm R.A."/>
            <person name="Otillar R."/>
            <person name="Martin J."/>
            <person name="Schackwitz W."/>
            <person name="Grimwood J."/>
            <person name="MohdZainudin N."/>
            <person name="Xue C."/>
            <person name="Wang R."/>
            <person name="Manning V.A."/>
            <person name="Dhillon B."/>
            <person name="Tu Z.J."/>
            <person name="Steffenson B.J."/>
            <person name="Salamov A."/>
            <person name="Sun H."/>
            <person name="Lowry S."/>
            <person name="LaButti K."/>
            <person name="Han J."/>
            <person name="Copeland A."/>
            <person name="Lindquist E."/>
            <person name="Barry K."/>
            <person name="Schmutz J."/>
            <person name="Baker S.E."/>
            <person name="Ciuffetti L.M."/>
            <person name="Grigoriev I.V."/>
            <person name="Zhong S."/>
            <person name="Turgeon B.G."/>
        </authorList>
    </citation>
    <scope>NUCLEOTIDE SEQUENCE [LARGE SCALE GENOMIC DNA]</scope>
    <source>
        <strain evidence="5 6">ATCC 44560</strain>
    </source>
</reference>
<dbReference type="Proteomes" id="UP000054032">
    <property type="component" value="Unassembled WGS sequence"/>
</dbReference>
<keyword evidence="2" id="KW-0808">Transferase</keyword>
<dbReference type="Pfam" id="PF00891">
    <property type="entry name" value="Methyltransf_2"/>
    <property type="match status" value="1"/>
</dbReference>
<evidence type="ECO:0000256" key="2">
    <source>
        <dbReference type="ARBA" id="ARBA00022679"/>
    </source>
</evidence>
<evidence type="ECO:0000256" key="3">
    <source>
        <dbReference type="ARBA" id="ARBA00022691"/>
    </source>
</evidence>
<dbReference type="HOGENOM" id="CLU_2108613_0_0_1"/>
<sequence>MIIDIGGGGGGFIAMLLRAHKSLKGGIFDLPHVIEYAKSLFHSADGQFADIAAHVPVENLIGGDFSEVSHLPKCIRWSGRYIIGAMRMQDALREQQTDHLGGDAGHDKEYEVVPL</sequence>
<dbReference type="AlphaFoldDB" id="W6ZAU6"/>
<accession>W6ZAU6</accession>
<dbReference type="InterPro" id="IPR029063">
    <property type="entry name" value="SAM-dependent_MTases_sf"/>
</dbReference>
<proteinExistence type="predicted"/>
<name>W6ZAU6_COCMI</name>
<dbReference type="GO" id="GO:0032259">
    <property type="term" value="P:methylation"/>
    <property type="evidence" value="ECO:0007669"/>
    <property type="project" value="UniProtKB-KW"/>
</dbReference>
<dbReference type="GeneID" id="19121652"/>
<evidence type="ECO:0000313" key="5">
    <source>
        <dbReference type="EMBL" id="EUC40846.1"/>
    </source>
</evidence>
<dbReference type="GO" id="GO:0008171">
    <property type="term" value="F:O-methyltransferase activity"/>
    <property type="evidence" value="ECO:0007669"/>
    <property type="project" value="InterPro"/>
</dbReference>
<keyword evidence="6" id="KW-1185">Reference proteome</keyword>
<dbReference type="OrthoDB" id="1606438at2759"/>
<evidence type="ECO:0000259" key="4">
    <source>
        <dbReference type="Pfam" id="PF00891"/>
    </source>
</evidence>